<sequence>MTRHVLVIDDSPEDRESIVVALRGDSTIRHTIVQATNGTAGLEALRDPAQSFDLVVLDYRLPDMNAEQFLRKLGVPDEVPNVPIVLLTGSMTPESVSDIVTRGVQDFFSKSAVTADMLPRIARNAIHRHKLMRDLVLSERRAEEARVQAEQANRAKSQFLTTISHELRTPLTAILGFTELLQRDLGDSLEEERREMLEMVVQSGKHLADLLNDLIDIAKVEAGTLHFEPQAHNVRKLVGSVCDLMSLRAGEKHLRLHSKVEEAVPNRVLIDPIRIRQILVNLLGNAVKYTSEGLIDIDVSYSSQKEVLCFRVKDTGCGISDDLRSKLFEPFVQGQQREGEQLTGAGLGLAISHQLAVMMGGSLSVEQTSPQGTTFALVIPAEDCTARATNDVSTTPLWAREEEPTLDLSSKLVLLAEDTRANQVLLTKLLNELGATVDLATNGQDALDRVEESAAGDPYDLVLMDIQMPVMDGLEATRRLRAHGFMGPIVAITAAALKGDADRCRTAGCDEVVTKPIDIANLHRRLASAMAGIARGG</sequence>
<evidence type="ECO:0000256" key="11">
    <source>
        <dbReference type="ARBA" id="ARBA00023136"/>
    </source>
</evidence>
<dbReference type="SMART" id="SM00448">
    <property type="entry name" value="REC"/>
    <property type="match status" value="2"/>
</dbReference>
<organism evidence="15 16">
    <name type="scientific">Aeoliella straminimaris</name>
    <dbReference type="NCBI Taxonomy" id="2954799"/>
    <lineage>
        <taxon>Bacteria</taxon>
        <taxon>Pseudomonadati</taxon>
        <taxon>Planctomycetota</taxon>
        <taxon>Planctomycetia</taxon>
        <taxon>Pirellulales</taxon>
        <taxon>Lacipirellulaceae</taxon>
        <taxon>Aeoliella</taxon>
    </lineage>
</organism>
<reference evidence="15" key="1">
    <citation type="submission" date="2022-06" db="EMBL/GenBank/DDBJ databases">
        <title>Aeoliella straminimaris, a novel planctomycete from sediments.</title>
        <authorList>
            <person name="Vitorino I.R."/>
            <person name="Lage O.M."/>
        </authorList>
    </citation>
    <scope>NUCLEOTIDE SEQUENCE</scope>
    <source>
        <strain evidence="15">ICT_H6.2</strain>
    </source>
</reference>
<dbReference type="Gene3D" id="3.40.50.2300">
    <property type="match status" value="2"/>
</dbReference>
<dbReference type="CDD" id="cd00082">
    <property type="entry name" value="HisKA"/>
    <property type="match status" value="1"/>
</dbReference>
<dbReference type="InterPro" id="IPR036890">
    <property type="entry name" value="HATPase_C_sf"/>
</dbReference>
<comment type="catalytic activity">
    <reaction evidence="1">
        <text>ATP + protein L-histidine = ADP + protein N-phospho-L-histidine.</text>
        <dbReference type="EC" id="2.7.13.3"/>
    </reaction>
</comment>
<evidence type="ECO:0000256" key="2">
    <source>
        <dbReference type="ARBA" id="ARBA00004370"/>
    </source>
</evidence>
<dbReference type="SMART" id="SM00388">
    <property type="entry name" value="HisKA"/>
    <property type="match status" value="1"/>
</dbReference>
<dbReference type="PROSITE" id="PS50109">
    <property type="entry name" value="HIS_KIN"/>
    <property type="match status" value="1"/>
</dbReference>
<evidence type="ECO:0000313" key="15">
    <source>
        <dbReference type="EMBL" id="MCO6044170.1"/>
    </source>
</evidence>
<dbReference type="GO" id="GO:0005886">
    <property type="term" value="C:plasma membrane"/>
    <property type="evidence" value="ECO:0007669"/>
    <property type="project" value="TreeGrafter"/>
</dbReference>
<evidence type="ECO:0000256" key="12">
    <source>
        <dbReference type="PROSITE-ProRule" id="PRU00169"/>
    </source>
</evidence>
<dbReference type="CDD" id="cd00156">
    <property type="entry name" value="REC"/>
    <property type="match status" value="1"/>
</dbReference>
<dbReference type="PANTHER" id="PTHR43047">
    <property type="entry name" value="TWO-COMPONENT HISTIDINE PROTEIN KINASE"/>
    <property type="match status" value="1"/>
</dbReference>
<dbReference type="EMBL" id="JAMXLR010000036">
    <property type="protein sequence ID" value="MCO6044170.1"/>
    <property type="molecule type" value="Genomic_DNA"/>
</dbReference>
<dbReference type="RefSeq" id="WP_252852276.1">
    <property type="nucleotide sequence ID" value="NZ_JAMXLR010000036.1"/>
</dbReference>
<keyword evidence="11" id="KW-0472">Membrane</keyword>
<dbReference type="Gene3D" id="3.30.565.10">
    <property type="entry name" value="Histidine kinase-like ATPase, C-terminal domain"/>
    <property type="match status" value="1"/>
</dbReference>
<dbReference type="InterPro" id="IPR004358">
    <property type="entry name" value="Sig_transdc_His_kin-like_C"/>
</dbReference>
<evidence type="ECO:0000256" key="7">
    <source>
        <dbReference type="ARBA" id="ARBA00022741"/>
    </source>
</evidence>
<dbReference type="PRINTS" id="PR00344">
    <property type="entry name" value="BCTRLSENSOR"/>
</dbReference>
<proteinExistence type="predicted"/>
<feature type="modified residue" description="4-aspartylphosphate" evidence="12">
    <location>
        <position position="58"/>
    </location>
</feature>
<keyword evidence="16" id="KW-1185">Reference proteome</keyword>
<feature type="modified residue" description="4-aspartylphosphate" evidence="12">
    <location>
        <position position="465"/>
    </location>
</feature>
<dbReference type="GO" id="GO:0009927">
    <property type="term" value="F:histidine phosphotransfer kinase activity"/>
    <property type="evidence" value="ECO:0007669"/>
    <property type="project" value="TreeGrafter"/>
</dbReference>
<evidence type="ECO:0000256" key="1">
    <source>
        <dbReference type="ARBA" id="ARBA00000085"/>
    </source>
</evidence>
<dbReference type="SUPFAM" id="SSF52172">
    <property type="entry name" value="CheY-like"/>
    <property type="match status" value="2"/>
</dbReference>
<protein>
    <recommendedName>
        <fullName evidence="3">histidine kinase</fullName>
        <ecNumber evidence="3">2.7.13.3</ecNumber>
    </recommendedName>
</protein>
<evidence type="ECO:0000256" key="4">
    <source>
        <dbReference type="ARBA" id="ARBA00022553"/>
    </source>
</evidence>
<evidence type="ECO:0000256" key="6">
    <source>
        <dbReference type="ARBA" id="ARBA00022692"/>
    </source>
</evidence>
<keyword evidence="6" id="KW-0812">Transmembrane</keyword>
<evidence type="ECO:0000259" key="13">
    <source>
        <dbReference type="PROSITE" id="PS50109"/>
    </source>
</evidence>
<dbReference type="InterPro" id="IPR005467">
    <property type="entry name" value="His_kinase_dom"/>
</dbReference>
<dbReference type="CDD" id="cd16922">
    <property type="entry name" value="HATPase_EvgS-ArcB-TorS-like"/>
    <property type="match status" value="1"/>
</dbReference>
<dbReference type="GO" id="GO:0000155">
    <property type="term" value="F:phosphorelay sensor kinase activity"/>
    <property type="evidence" value="ECO:0007669"/>
    <property type="project" value="InterPro"/>
</dbReference>
<evidence type="ECO:0000256" key="9">
    <source>
        <dbReference type="ARBA" id="ARBA00022840"/>
    </source>
</evidence>
<comment type="subcellular location">
    <subcellularLocation>
        <location evidence="2">Membrane</location>
    </subcellularLocation>
</comment>
<evidence type="ECO:0000313" key="16">
    <source>
        <dbReference type="Proteomes" id="UP001155241"/>
    </source>
</evidence>
<dbReference type="InterPro" id="IPR011006">
    <property type="entry name" value="CheY-like_superfamily"/>
</dbReference>
<feature type="domain" description="Response regulatory" evidence="14">
    <location>
        <begin position="412"/>
        <end position="530"/>
    </location>
</feature>
<dbReference type="PANTHER" id="PTHR43047:SF72">
    <property type="entry name" value="OSMOSENSING HISTIDINE PROTEIN KINASE SLN1"/>
    <property type="match status" value="1"/>
</dbReference>
<gene>
    <name evidence="15" type="ORF">NG895_09645</name>
</gene>
<dbReference type="PROSITE" id="PS50110">
    <property type="entry name" value="RESPONSE_REGULATORY"/>
    <property type="match status" value="2"/>
</dbReference>
<evidence type="ECO:0000256" key="10">
    <source>
        <dbReference type="ARBA" id="ARBA00022989"/>
    </source>
</evidence>
<keyword evidence="5" id="KW-0808">Transferase</keyword>
<dbReference type="GO" id="GO:0005524">
    <property type="term" value="F:ATP binding"/>
    <property type="evidence" value="ECO:0007669"/>
    <property type="project" value="UniProtKB-KW"/>
</dbReference>
<dbReference type="FunFam" id="3.30.565.10:FF:000010">
    <property type="entry name" value="Sensor histidine kinase RcsC"/>
    <property type="match status" value="1"/>
</dbReference>
<dbReference type="Pfam" id="PF00512">
    <property type="entry name" value="HisKA"/>
    <property type="match status" value="1"/>
</dbReference>
<keyword evidence="4 12" id="KW-0597">Phosphoprotein</keyword>
<feature type="domain" description="Histidine kinase" evidence="13">
    <location>
        <begin position="162"/>
        <end position="383"/>
    </location>
</feature>
<feature type="domain" description="Response regulatory" evidence="14">
    <location>
        <begin position="4"/>
        <end position="125"/>
    </location>
</feature>
<dbReference type="Proteomes" id="UP001155241">
    <property type="component" value="Unassembled WGS sequence"/>
</dbReference>
<dbReference type="AlphaFoldDB" id="A0A9X2JFL7"/>
<keyword evidence="9" id="KW-0067">ATP-binding</keyword>
<dbReference type="InterPro" id="IPR003594">
    <property type="entry name" value="HATPase_dom"/>
</dbReference>
<dbReference type="Pfam" id="PF00072">
    <property type="entry name" value="Response_reg"/>
    <property type="match status" value="2"/>
</dbReference>
<dbReference type="FunFam" id="1.10.287.130:FF:000004">
    <property type="entry name" value="Ethylene receptor 1"/>
    <property type="match status" value="1"/>
</dbReference>
<dbReference type="SMART" id="SM00387">
    <property type="entry name" value="HATPase_c"/>
    <property type="match status" value="1"/>
</dbReference>
<dbReference type="Pfam" id="PF02518">
    <property type="entry name" value="HATPase_c"/>
    <property type="match status" value="1"/>
</dbReference>
<keyword evidence="8" id="KW-0418">Kinase</keyword>
<evidence type="ECO:0000256" key="3">
    <source>
        <dbReference type="ARBA" id="ARBA00012438"/>
    </source>
</evidence>
<dbReference type="CDD" id="cd17546">
    <property type="entry name" value="REC_hyHK_CKI1_RcsC-like"/>
    <property type="match status" value="1"/>
</dbReference>
<evidence type="ECO:0000256" key="8">
    <source>
        <dbReference type="ARBA" id="ARBA00022777"/>
    </source>
</evidence>
<comment type="caution">
    <text evidence="15">The sequence shown here is derived from an EMBL/GenBank/DDBJ whole genome shotgun (WGS) entry which is preliminary data.</text>
</comment>
<dbReference type="Gene3D" id="1.10.287.130">
    <property type="match status" value="1"/>
</dbReference>
<dbReference type="EC" id="2.7.13.3" evidence="3"/>
<evidence type="ECO:0000259" key="14">
    <source>
        <dbReference type="PROSITE" id="PS50110"/>
    </source>
</evidence>
<evidence type="ECO:0000256" key="5">
    <source>
        <dbReference type="ARBA" id="ARBA00022679"/>
    </source>
</evidence>
<dbReference type="SUPFAM" id="SSF55874">
    <property type="entry name" value="ATPase domain of HSP90 chaperone/DNA topoisomerase II/histidine kinase"/>
    <property type="match status" value="1"/>
</dbReference>
<keyword evidence="7" id="KW-0547">Nucleotide-binding</keyword>
<name>A0A9X2JFL7_9BACT</name>
<dbReference type="InterPro" id="IPR001789">
    <property type="entry name" value="Sig_transdc_resp-reg_receiver"/>
</dbReference>
<dbReference type="InterPro" id="IPR003661">
    <property type="entry name" value="HisK_dim/P_dom"/>
</dbReference>
<accession>A0A9X2JFL7</accession>
<keyword evidence="10" id="KW-1133">Transmembrane helix</keyword>